<gene>
    <name evidence="4" type="ORF">TVAG_357580</name>
</gene>
<dbReference type="GO" id="GO:0061608">
    <property type="term" value="F:nuclear import signal receptor activity"/>
    <property type="evidence" value="ECO:0000318"/>
    <property type="project" value="GO_Central"/>
</dbReference>
<dbReference type="VEuPathDB" id="TrichDB:TVAGG3_0234830"/>
<dbReference type="GO" id="GO:0006607">
    <property type="term" value="P:NLS-bearing protein import into nucleus"/>
    <property type="evidence" value="ECO:0000318"/>
    <property type="project" value="GO_Central"/>
</dbReference>
<proteinExistence type="inferred from homology"/>
<evidence type="ECO:0000256" key="1">
    <source>
        <dbReference type="ARBA" id="ARBA00010394"/>
    </source>
</evidence>
<evidence type="ECO:0000313" key="4">
    <source>
        <dbReference type="EMBL" id="EAX89020.1"/>
    </source>
</evidence>
<comment type="similarity">
    <text evidence="1">Belongs to the importin alpha family.</text>
</comment>
<dbReference type="Gene3D" id="1.25.10.10">
    <property type="entry name" value="Leucine-rich Repeat Variant"/>
    <property type="match status" value="1"/>
</dbReference>
<protein>
    <submittedName>
        <fullName evidence="4">Uncharacterized protein</fullName>
    </submittedName>
</protein>
<sequence length="486" mass="55230">MEIFPTGYKQFGKAIEIFDQSLVSTQIDLSTELQEDPLPPEEIDEEIAPIEYYTNLMSAYAGSNQEFLVHSLRKLLGFTSKVEIIDTQELIQQGVLDALIELTKVEDIDISFLAFGVLINLSARTNPRNDPLNSDEFFNFLCEMSNVTSLNLKIFGCLLRCFSNYAENSEENRNKVMGIFPINRLDAIFQQCSNLTVQNEIVHLIYIYSKFSIDPDNGKFIIALCHSVIMKKFNQFVDYALWALLSILHQVDVAVDHIYSPEFADAVCQLIGVKSPKIKSPALLLIGFFLEAGKPVNNIHYGSIVECYSSEDQNVQLNSFYVTKFIAKTMPENIEKLINAGLFNEMYHALNGDFKYNLKKEAAYTLNAVIMQGRKPVVERMCVNGSVSQLIVNFEYEDRDLIIDTLKALDVVFEIGQVIEPRLYRLLLSRFKTIEGFEALDQLLELDDFEITSAVDSIKETYFEDLDIDAIPIDVDSDAVDEEDEN</sequence>
<reference evidence="4" key="2">
    <citation type="journal article" date="2007" name="Science">
        <title>Draft genome sequence of the sexually transmitted pathogen Trichomonas vaginalis.</title>
        <authorList>
            <person name="Carlton J.M."/>
            <person name="Hirt R.P."/>
            <person name="Silva J.C."/>
            <person name="Delcher A.L."/>
            <person name="Schatz M."/>
            <person name="Zhao Q."/>
            <person name="Wortman J.R."/>
            <person name="Bidwell S.L."/>
            <person name="Alsmark U.C.M."/>
            <person name="Besteiro S."/>
            <person name="Sicheritz-Ponten T."/>
            <person name="Noel C.J."/>
            <person name="Dacks J.B."/>
            <person name="Foster P.G."/>
            <person name="Simillion C."/>
            <person name="Van de Peer Y."/>
            <person name="Miranda-Saavedra D."/>
            <person name="Barton G.J."/>
            <person name="Westrop G.D."/>
            <person name="Mueller S."/>
            <person name="Dessi D."/>
            <person name="Fiori P.L."/>
            <person name="Ren Q."/>
            <person name="Paulsen I."/>
            <person name="Zhang H."/>
            <person name="Bastida-Corcuera F.D."/>
            <person name="Simoes-Barbosa A."/>
            <person name="Brown M.T."/>
            <person name="Hayes R.D."/>
            <person name="Mukherjee M."/>
            <person name="Okumura C.Y."/>
            <person name="Schneider R."/>
            <person name="Smith A.J."/>
            <person name="Vanacova S."/>
            <person name="Villalvazo M."/>
            <person name="Haas B.J."/>
            <person name="Pertea M."/>
            <person name="Feldblyum T.V."/>
            <person name="Utterback T.R."/>
            <person name="Shu C.L."/>
            <person name="Osoegawa K."/>
            <person name="de Jong P.J."/>
            <person name="Hrdy I."/>
            <person name="Horvathova L."/>
            <person name="Zubacova Z."/>
            <person name="Dolezal P."/>
            <person name="Malik S.B."/>
            <person name="Logsdon J.M. Jr."/>
            <person name="Henze K."/>
            <person name="Gupta A."/>
            <person name="Wang C.C."/>
            <person name="Dunne R.L."/>
            <person name="Upcroft J.A."/>
            <person name="Upcroft P."/>
            <person name="White O."/>
            <person name="Salzberg S.L."/>
            <person name="Tang P."/>
            <person name="Chiu C.-H."/>
            <person name="Lee Y.-S."/>
            <person name="Embley T.M."/>
            <person name="Coombs G.H."/>
            <person name="Mottram J.C."/>
            <person name="Tachezy J."/>
            <person name="Fraser-Liggett C.M."/>
            <person name="Johnson P.J."/>
        </authorList>
    </citation>
    <scope>NUCLEOTIDE SEQUENCE [LARGE SCALE GENOMIC DNA]</scope>
    <source>
        <strain evidence="4">G3</strain>
    </source>
</reference>
<evidence type="ECO:0000313" key="5">
    <source>
        <dbReference type="Proteomes" id="UP000001542"/>
    </source>
</evidence>
<dbReference type="SMR" id="A2G1E0"/>
<dbReference type="InterPro" id="IPR016024">
    <property type="entry name" value="ARM-type_fold"/>
</dbReference>
<dbReference type="RefSeq" id="XP_001301950.1">
    <property type="nucleotide sequence ID" value="XM_001301949.1"/>
</dbReference>
<dbReference type="GO" id="GO:0008139">
    <property type="term" value="F:nuclear localization sequence binding"/>
    <property type="evidence" value="ECO:0000318"/>
    <property type="project" value="GO_Central"/>
</dbReference>
<dbReference type="EMBL" id="DS114242">
    <property type="protein sequence ID" value="EAX89020.1"/>
    <property type="molecule type" value="Genomic_DNA"/>
</dbReference>
<dbReference type="InterPro" id="IPR011989">
    <property type="entry name" value="ARM-like"/>
</dbReference>
<accession>A2G1E0</accession>
<dbReference type="VEuPathDB" id="TrichDB:TVAG_357580"/>
<dbReference type="SUPFAM" id="SSF48371">
    <property type="entry name" value="ARM repeat"/>
    <property type="match status" value="1"/>
</dbReference>
<dbReference type="PANTHER" id="PTHR23316">
    <property type="entry name" value="IMPORTIN ALPHA"/>
    <property type="match status" value="1"/>
</dbReference>
<keyword evidence="2" id="KW-0813">Transport</keyword>
<dbReference type="KEGG" id="tva:4746685"/>
<dbReference type="InParanoid" id="A2G1E0"/>
<organism evidence="4 5">
    <name type="scientific">Trichomonas vaginalis (strain ATCC PRA-98 / G3)</name>
    <dbReference type="NCBI Taxonomy" id="412133"/>
    <lineage>
        <taxon>Eukaryota</taxon>
        <taxon>Metamonada</taxon>
        <taxon>Parabasalia</taxon>
        <taxon>Trichomonadida</taxon>
        <taxon>Trichomonadidae</taxon>
        <taxon>Trichomonas</taxon>
    </lineage>
</organism>
<name>A2G1E0_TRIV3</name>
<dbReference type="AlphaFoldDB" id="A2G1E0"/>
<reference evidence="4" key="1">
    <citation type="submission" date="2006-10" db="EMBL/GenBank/DDBJ databases">
        <authorList>
            <person name="Amadeo P."/>
            <person name="Zhao Q."/>
            <person name="Wortman J."/>
            <person name="Fraser-Liggett C."/>
            <person name="Carlton J."/>
        </authorList>
    </citation>
    <scope>NUCLEOTIDE SEQUENCE</scope>
    <source>
        <strain evidence="4">G3</strain>
    </source>
</reference>
<dbReference type="GO" id="GO:0005634">
    <property type="term" value="C:nucleus"/>
    <property type="evidence" value="ECO:0000318"/>
    <property type="project" value="GO_Central"/>
</dbReference>
<dbReference type="STRING" id="5722.A2G1E0"/>
<evidence type="ECO:0000256" key="3">
    <source>
        <dbReference type="ARBA" id="ARBA00022927"/>
    </source>
</evidence>
<dbReference type="Proteomes" id="UP000001542">
    <property type="component" value="Unassembled WGS sequence"/>
</dbReference>
<keyword evidence="3" id="KW-0653">Protein transport</keyword>
<keyword evidence="5" id="KW-1185">Reference proteome</keyword>
<evidence type="ECO:0000256" key="2">
    <source>
        <dbReference type="ARBA" id="ARBA00022448"/>
    </source>
</evidence>